<evidence type="ECO:0000313" key="14">
    <source>
        <dbReference type="Proteomes" id="UP000188543"/>
    </source>
</evidence>
<dbReference type="GO" id="GO:0046930">
    <property type="term" value="C:pore complex"/>
    <property type="evidence" value="ECO:0007669"/>
    <property type="project" value="UniProtKB-KW"/>
</dbReference>
<dbReference type="InterPro" id="IPR050298">
    <property type="entry name" value="Gram-neg_bact_OMP"/>
</dbReference>
<comment type="subunit">
    <text evidence="2">Homotrimer.</text>
</comment>
<dbReference type="GO" id="GO:0034220">
    <property type="term" value="P:monoatomic ion transmembrane transport"/>
    <property type="evidence" value="ECO:0007669"/>
    <property type="project" value="InterPro"/>
</dbReference>
<evidence type="ECO:0000256" key="10">
    <source>
        <dbReference type="ARBA" id="ARBA00023237"/>
    </source>
</evidence>
<sequence>MKNRIVFFAGLGLSVMAHAQSSVTLYGTIDNGFQFTSNQKGDRSYILQQGGLGSSKWGMLGTEDLGGGYKAVFNLENGFDPNTGKFGNNGALFGRKAFVGVSSPYGTVRIGRQYDLSYETLGAYAAPNRFDGGLGAHPGDVDNLWGDFNISNAVKYTSPTFFGFSFGALYGFGNTAGDFTRSQTTNFVASYSNGNFSGAVGYLKVNDPAITIWNAASSPVSGQTFANPVTSPIYSGYASAGALQIATAGASYTIGSVVLAAVYSNTEFKNVVATSSTPKAGTFIFNNYEANASWMISPTVYVAAGYTFTKAESARYQQVNVGAKYFLSKRTYLYFASDWLHASGIDSTGHTAVAASNNITAASGSSQFVGRVGIRHQF</sequence>
<feature type="domain" description="Porin" evidence="12">
    <location>
        <begin position="13"/>
        <end position="336"/>
    </location>
</feature>
<organism evidence="13 14">
    <name type="scientific">Burkholderia cenocepacia</name>
    <dbReference type="NCBI Taxonomy" id="95486"/>
    <lineage>
        <taxon>Bacteria</taxon>
        <taxon>Pseudomonadati</taxon>
        <taxon>Pseudomonadota</taxon>
        <taxon>Betaproteobacteria</taxon>
        <taxon>Burkholderiales</taxon>
        <taxon>Burkholderiaceae</taxon>
        <taxon>Burkholderia</taxon>
        <taxon>Burkholderia cepacia complex</taxon>
    </lineage>
</organism>
<dbReference type="EMBL" id="MUTJ01000082">
    <property type="protein sequence ID" value="ONU79787.1"/>
    <property type="molecule type" value="Genomic_DNA"/>
</dbReference>
<evidence type="ECO:0000256" key="11">
    <source>
        <dbReference type="SAM" id="SignalP"/>
    </source>
</evidence>
<evidence type="ECO:0000256" key="8">
    <source>
        <dbReference type="ARBA" id="ARBA00023114"/>
    </source>
</evidence>
<name>A0A1V2VY58_9BURK</name>
<dbReference type="GO" id="GO:0015288">
    <property type="term" value="F:porin activity"/>
    <property type="evidence" value="ECO:0007669"/>
    <property type="project" value="UniProtKB-KW"/>
</dbReference>
<protein>
    <submittedName>
        <fullName evidence="13">Porin</fullName>
    </submittedName>
</protein>
<keyword evidence="5" id="KW-0812">Transmembrane</keyword>
<feature type="signal peptide" evidence="11">
    <location>
        <begin position="1"/>
        <end position="19"/>
    </location>
</feature>
<gene>
    <name evidence="13" type="ORF">A8E72_26530</name>
</gene>
<keyword evidence="4" id="KW-1134">Transmembrane beta strand</keyword>
<dbReference type="Pfam" id="PF13609">
    <property type="entry name" value="Porin_4"/>
    <property type="match status" value="1"/>
</dbReference>
<evidence type="ECO:0000313" key="13">
    <source>
        <dbReference type="EMBL" id="ONU79787.1"/>
    </source>
</evidence>
<dbReference type="Proteomes" id="UP000188543">
    <property type="component" value="Unassembled WGS sequence"/>
</dbReference>
<keyword evidence="9" id="KW-0472">Membrane</keyword>
<reference evidence="13 14" key="1">
    <citation type="submission" date="2016-08" db="EMBL/GenBank/DDBJ databases">
        <authorList>
            <person name="Seilhamer J.J."/>
        </authorList>
    </citation>
    <scope>NUCLEOTIDE SEQUENCE [LARGE SCALE GENOMIC DNA]</scope>
    <source>
        <strain evidence="13 14">VC14762</strain>
    </source>
</reference>
<evidence type="ECO:0000256" key="2">
    <source>
        <dbReference type="ARBA" id="ARBA00011233"/>
    </source>
</evidence>
<evidence type="ECO:0000256" key="1">
    <source>
        <dbReference type="ARBA" id="ARBA00004571"/>
    </source>
</evidence>
<evidence type="ECO:0000256" key="9">
    <source>
        <dbReference type="ARBA" id="ARBA00023136"/>
    </source>
</evidence>
<accession>A0A1V2VY58</accession>
<dbReference type="CDD" id="cd00342">
    <property type="entry name" value="gram_neg_porins"/>
    <property type="match status" value="1"/>
</dbReference>
<evidence type="ECO:0000256" key="6">
    <source>
        <dbReference type="ARBA" id="ARBA00022729"/>
    </source>
</evidence>
<dbReference type="InterPro" id="IPR001702">
    <property type="entry name" value="Porin_Gram-ve"/>
</dbReference>
<evidence type="ECO:0000256" key="5">
    <source>
        <dbReference type="ARBA" id="ARBA00022692"/>
    </source>
</evidence>
<dbReference type="InterPro" id="IPR023614">
    <property type="entry name" value="Porin_dom_sf"/>
</dbReference>
<dbReference type="GO" id="GO:0009279">
    <property type="term" value="C:cell outer membrane"/>
    <property type="evidence" value="ECO:0007669"/>
    <property type="project" value="UniProtKB-SubCell"/>
</dbReference>
<dbReference type="InterPro" id="IPR002299">
    <property type="entry name" value="Porin_Neis"/>
</dbReference>
<keyword evidence="6 11" id="KW-0732">Signal</keyword>
<feature type="chain" id="PRO_5010694857" evidence="11">
    <location>
        <begin position="20"/>
        <end position="378"/>
    </location>
</feature>
<dbReference type="OrthoDB" id="8982743at2"/>
<keyword evidence="8" id="KW-0626">Porin</keyword>
<dbReference type="PANTHER" id="PTHR34501">
    <property type="entry name" value="PROTEIN YDDL-RELATED"/>
    <property type="match status" value="1"/>
</dbReference>
<comment type="caution">
    <text evidence="13">The sequence shown here is derived from an EMBL/GenBank/DDBJ whole genome shotgun (WGS) entry which is preliminary data.</text>
</comment>
<evidence type="ECO:0000256" key="4">
    <source>
        <dbReference type="ARBA" id="ARBA00022452"/>
    </source>
</evidence>
<keyword evidence="10" id="KW-0998">Cell outer membrane</keyword>
<dbReference type="PRINTS" id="PR00182">
    <property type="entry name" value="ECOLNEIPORIN"/>
</dbReference>
<dbReference type="RefSeq" id="WP_069746986.1">
    <property type="nucleotide sequence ID" value="NZ_CADETK010000007.1"/>
</dbReference>
<dbReference type="SUPFAM" id="SSF56935">
    <property type="entry name" value="Porins"/>
    <property type="match status" value="1"/>
</dbReference>
<evidence type="ECO:0000256" key="7">
    <source>
        <dbReference type="ARBA" id="ARBA00023065"/>
    </source>
</evidence>
<dbReference type="PRINTS" id="PR00184">
    <property type="entry name" value="NEISSPPORIN"/>
</dbReference>
<evidence type="ECO:0000256" key="3">
    <source>
        <dbReference type="ARBA" id="ARBA00022448"/>
    </source>
</evidence>
<dbReference type="InterPro" id="IPR033900">
    <property type="entry name" value="Gram_neg_porin_domain"/>
</dbReference>
<comment type="subcellular location">
    <subcellularLocation>
        <location evidence="1">Cell outer membrane</location>
        <topology evidence="1">Multi-pass membrane protein</topology>
    </subcellularLocation>
</comment>
<dbReference type="AlphaFoldDB" id="A0A1V2VY58"/>
<keyword evidence="3" id="KW-0813">Transport</keyword>
<dbReference type="Gene3D" id="2.40.160.10">
    <property type="entry name" value="Porin"/>
    <property type="match status" value="1"/>
</dbReference>
<evidence type="ECO:0000259" key="12">
    <source>
        <dbReference type="Pfam" id="PF13609"/>
    </source>
</evidence>
<keyword evidence="7" id="KW-0406">Ion transport</keyword>
<dbReference type="PANTHER" id="PTHR34501:SF9">
    <property type="entry name" value="MAJOR OUTER MEMBRANE PROTEIN P.IA"/>
    <property type="match status" value="1"/>
</dbReference>
<proteinExistence type="predicted"/>